<dbReference type="Pfam" id="PF11662">
    <property type="entry name" value="DUF3263"/>
    <property type="match status" value="1"/>
</dbReference>
<gene>
    <name evidence="1" type="ORF">UFOPK2157_00734</name>
    <name evidence="2" type="ORF">UFOPK2228_00443</name>
    <name evidence="3" type="ORF">UFOPK2245_00593</name>
</gene>
<evidence type="ECO:0000313" key="2">
    <source>
        <dbReference type="EMBL" id="CAB4648967.1"/>
    </source>
</evidence>
<sequence length="99" mass="11383">MSAQEESAINKNSVAGFLSKEHSGLSELEVRILDFEGNWWRYAGAKEAAIKELFDLTAPRYYQLLNDLIDRDDALNASPMLVKRLRRLREARMATRIAR</sequence>
<accession>A0A6J6JWQ4</accession>
<organism evidence="1">
    <name type="scientific">freshwater metagenome</name>
    <dbReference type="NCBI Taxonomy" id="449393"/>
    <lineage>
        <taxon>unclassified sequences</taxon>
        <taxon>metagenomes</taxon>
        <taxon>ecological metagenomes</taxon>
    </lineage>
</organism>
<evidence type="ECO:0000313" key="1">
    <source>
        <dbReference type="EMBL" id="CAB4642030.1"/>
    </source>
</evidence>
<proteinExistence type="predicted"/>
<dbReference type="InterPro" id="IPR021678">
    <property type="entry name" value="DUF3263"/>
</dbReference>
<dbReference type="EMBL" id="CAEZWK010000010">
    <property type="protein sequence ID" value="CAB4651399.1"/>
    <property type="molecule type" value="Genomic_DNA"/>
</dbReference>
<dbReference type="EMBL" id="CAEZVW010000025">
    <property type="protein sequence ID" value="CAB4642030.1"/>
    <property type="molecule type" value="Genomic_DNA"/>
</dbReference>
<reference evidence="1" key="1">
    <citation type="submission" date="2020-05" db="EMBL/GenBank/DDBJ databases">
        <authorList>
            <person name="Chiriac C."/>
            <person name="Salcher M."/>
            <person name="Ghai R."/>
            <person name="Kavagutti S V."/>
        </authorList>
    </citation>
    <scope>NUCLEOTIDE SEQUENCE</scope>
</reference>
<dbReference type="AlphaFoldDB" id="A0A6J6JWQ4"/>
<evidence type="ECO:0000313" key="3">
    <source>
        <dbReference type="EMBL" id="CAB4651399.1"/>
    </source>
</evidence>
<name>A0A6J6JWQ4_9ZZZZ</name>
<protein>
    <submittedName>
        <fullName evidence="1">Unannotated protein</fullName>
    </submittedName>
</protein>
<dbReference type="EMBL" id="CAEZWF010000007">
    <property type="protein sequence ID" value="CAB4648967.1"/>
    <property type="molecule type" value="Genomic_DNA"/>
</dbReference>